<name>A0A9P6L085_9AGAM</name>
<dbReference type="EMBL" id="WIUZ02000030">
    <property type="protein sequence ID" value="KAF9777629.1"/>
    <property type="molecule type" value="Genomic_DNA"/>
</dbReference>
<protein>
    <submittedName>
        <fullName evidence="3">Uncharacterized protein</fullName>
    </submittedName>
</protein>
<comment type="caution">
    <text evidence="3">The sequence shown here is derived from an EMBL/GenBank/DDBJ whole genome shotgun (WGS) entry which is preliminary data.</text>
</comment>
<reference evidence="3" key="1">
    <citation type="journal article" date="2020" name="Nat. Commun.">
        <title>Large-scale genome sequencing of mycorrhizal fungi provides insights into the early evolution of symbiotic traits.</title>
        <authorList>
            <person name="Miyauchi S."/>
            <person name="Kiss E."/>
            <person name="Kuo A."/>
            <person name="Drula E."/>
            <person name="Kohler A."/>
            <person name="Sanchez-Garcia M."/>
            <person name="Morin E."/>
            <person name="Andreopoulos B."/>
            <person name="Barry K.W."/>
            <person name="Bonito G."/>
            <person name="Buee M."/>
            <person name="Carver A."/>
            <person name="Chen C."/>
            <person name="Cichocki N."/>
            <person name="Clum A."/>
            <person name="Culley D."/>
            <person name="Crous P.W."/>
            <person name="Fauchery L."/>
            <person name="Girlanda M."/>
            <person name="Hayes R.D."/>
            <person name="Keri Z."/>
            <person name="LaButti K."/>
            <person name="Lipzen A."/>
            <person name="Lombard V."/>
            <person name="Magnuson J."/>
            <person name="Maillard F."/>
            <person name="Murat C."/>
            <person name="Nolan M."/>
            <person name="Ohm R.A."/>
            <person name="Pangilinan J."/>
            <person name="Pereira M.F."/>
            <person name="Perotto S."/>
            <person name="Peter M."/>
            <person name="Pfister S."/>
            <person name="Riley R."/>
            <person name="Sitrit Y."/>
            <person name="Stielow J.B."/>
            <person name="Szollosi G."/>
            <person name="Zifcakova L."/>
            <person name="Stursova M."/>
            <person name="Spatafora J.W."/>
            <person name="Tedersoo L."/>
            <person name="Vaario L.M."/>
            <person name="Yamada A."/>
            <person name="Yan M."/>
            <person name="Wang P."/>
            <person name="Xu J."/>
            <person name="Bruns T."/>
            <person name="Baldrian P."/>
            <person name="Vilgalys R."/>
            <person name="Dunand C."/>
            <person name="Henrissat B."/>
            <person name="Grigoriev I.V."/>
            <person name="Hibbett D."/>
            <person name="Nagy L.G."/>
            <person name="Martin F.M."/>
        </authorList>
    </citation>
    <scope>NUCLEOTIDE SEQUENCE</scope>
    <source>
        <strain evidence="3">UH-Tt-Lm1</strain>
    </source>
</reference>
<evidence type="ECO:0000313" key="3">
    <source>
        <dbReference type="EMBL" id="KAF9777629.1"/>
    </source>
</evidence>
<feature type="region of interest" description="Disordered" evidence="1">
    <location>
        <begin position="95"/>
        <end position="208"/>
    </location>
</feature>
<keyword evidence="4" id="KW-1185">Reference proteome</keyword>
<organism evidence="3 4">
    <name type="scientific">Thelephora terrestris</name>
    <dbReference type="NCBI Taxonomy" id="56493"/>
    <lineage>
        <taxon>Eukaryota</taxon>
        <taxon>Fungi</taxon>
        <taxon>Dikarya</taxon>
        <taxon>Basidiomycota</taxon>
        <taxon>Agaricomycotina</taxon>
        <taxon>Agaricomycetes</taxon>
        <taxon>Thelephorales</taxon>
        <taxon>Thelephoraceae</taxon>
        <taxon>Thelephora</taxon>
    </lineage>
</organism>
<keyword evidence="2" id="KW-0732">Signal</keyword>
<evidence type="ECO:0000256" key="2">
    <source>
        <dbReference type="SAM" id="SignalP"/>
    </source>
</evidence>
<evidence type="ECO:0000313" key="4">
    <source>
        <dbReference type="Proteomes" id="UP000736335"/>
    </source>
</evidence>
<gene>
    <name evidence="3" type="ORF">BJ322DRAFT_1025644</name>
</gene>
<evidence type="ECO:0000256" key="1">
    <source>
        <dbReference type="SAM" id="MobiDB-lite"/>
    </source>
</evidence>
<accession>A0A9P6L085</accession>
<feature type="signal peptide" evidence="2">
    <location>
        <begin position="1"/>
        <end position="18"/>
    </location>
</feature>
<dbReference type="Proteomes" id="UP000736335">
    <property type="component" value="Unassembled WGS sequence"/>
</dbReference>
<feature type="compositionally biased region" description="Polar residues" evidence="1">
    <location>
        <begin position="169"/>
        <end position="180"/>
    </location>
</feature>
<dbReference type="AlphaFoldDB" id="A0A9P6L085"/>
<reference evidence="3" key="2">
    <citation type="submission" date="2020-11" db="EMBL/GenBank/DDBJ databases">
        <authorList>
            <consortium name="DOE Joint Genome Institute"/>
            <person name="Kuo A."/>
            <person name="Miyauchi S."/>
            <person name="Kiss E."/>
            <person name="Drula E."/>
            <person name="Kohler A."/>
            <person name="Sanchez-Garcia M."/>
            <person name="Andreopoulos B."/>
            <person name="Barry K.W."/>
            <person name="Bonito G."/>
            <person name="Buee M."/>
            <person name="Carver A."/>
            <person name="Chen C."/>
            <person name="Cichocki N."/>
            <person name="Clum A."/>
            <person name="Culley D."/>
            <person name="Crous P.W."/>
            <person name="Fauchery L."/>
            <person name="Girlanda M."/>
            <person name="Hayes R."/>
            <person name="Keri Z."/>
            <person name="Labutti K."/>
            <person name="Lipzen A."/>
            <person name="Lombard V."/>
            <person name="Magnuson J."/>
            <person name="Maillard F."/>
            <person name="Morin E."/>
            <person name="Murat C."/>
            <person name="Nolan M."/>
            <person name="Ohm R."/>
            <person name="Pangilinan J."/>
            <person name="Pereira M."/>
            <person name="Perotto S."/>
            <person name="Peter M."/>
            <person name="Riley R."/>
            <person name="Sitrit Y."/>
            <person name="Stielow B."/>
            <person name="Szollosi G."/>
            <person name="Zifcakova L."/>
            <person name="Stursova M."/>
            <person name="Spatafora J.W."/>
            <person name="Tedersoo L."/>
            <person name="Vaario L.-M."/>
            <person name="Yamada A."/>
            <person name="Yan M."/>
            <person name="Wang P."/>
            <person name="Xu J."/>
            <person name="Bruns T."/>
            <person name="Baldrian P."/>
            <person name="Vilgalys R."/>
            <person name="Henrissat B."/>
            <person name="Grigoriev I.V."/>
            <person name="Hibbett D."/>
            <person name="Nagy L.G."/>
            <person name="Martin F.M."/>
        </authorList>
    </citation>
    <scope>NUCLEOTIDE SEQUENCE</scope>
    <source>
        <strain evidence="3">UH-Tt-Lm1</strain>
    </source>
</reference>
<feature type="chain" id="PRO_5040269385" evidence="2">
    <location>
        <begin position="19"/>
        <end position="208"/>
    </location>
</feature>
<proteinExistence type="predicted"/>
<sequence>MFATSALFLFALATFVNSAPVVDYRSVEVGNPIKFGPGPVKIQSVPDITPKRETSLDLGAELDFGTFLKRDSVDVNLGTLTSQISAFLSNEILQGREETSSEQGHGSKLGLNVDDVTPQPIVHEDRAVPATAKRPLRPKPTPISPRNVKPGLHEDIGKPATAIRPPSRPTKSPRNVTPQPSLHEDIAISASAKRPPPPRPTSTKSARP</sequence>